<keyword evidence="8" id="KW-1185">Reference proteome</keyword>
<dbReference type="AlphaFoldDB" id="A0A409VED7"/>
<comment type="caution">
    <text evidence="7">The sequence shown here is derived from an EMBL/GenBank/DDBJ whole genome shotgun (WGS) entry which is preliminary data.</text>
</comment>
<keyword evidence="1" id="KW-0479">Metal-binding</keyword>
<evidence type="ECO:0000256" key="5">
    <source>
        <dbReference type="SAM" id="MobiDB-lite"/>
    </source>
</evidence>
<sequence length="587" mass="66866">MSLPQIHVSGSDYGTPSVMSTRESETTTVDFIVECLRDPYNPSVCSGVLVEALVACIPLLLNSFPEPEQLRNKQKLCESIYPFLIAKRDPLSLKQWMERFAACGDCRNPTKFTAPYHAALVAIFHEAWEENKRERSKYKWMRDNVCSGETYAVASCVFIAQACHMLRQAMSLDFKPIAQGTSKLWPKNMASLMPDGPDQTMESLVQWYKIHPEPSIADVSTVIFNTGRSLFIIPSLPKFGYLNLVMDSTKRYVHAILSLFDGGDTGNPEKADMILGLFMHQTQVFTSALNLINLEHHLTQNKLAAVDGCEIKMIQILSLLVSVGPKIQTYLKAQPGGWQKANSVKDCMAKWVRCGWSMYRHLGMEKCPPRGSELLVAKPIVDADSLTFFGSHDGFESDLGLYIIARNGRNYGCAGKTYGCNHYFESAGRDLKFCEQCIWVYYCGKDCQAKIWNDEQYPHKKICLALSKVVQAYRRKFEDKYPGTKLSHHDIHESLVVNTDFEQVEVVRDLIHDAHLTREEAKMLKRWGRKLYKLHYVGKRELKPGYEDYDAIVKRLTDPNGTYRVPQFKRMNKSASQDMLRKKASLR</sequence>
<keyword evidence="3" id="KW-0862">Zinc</keyword>
<evidence type="ECO:0000256" key="1">
    <source>
        <dbReference type="ARBA" id="ARBA00022723"/>
    </source>
</evidence>
<accession>A0A409VED7</accession>
<evidence type="ECO:0000256" key="3">
    <source>
        <dbReference type="ARBA" id="ARBA00022833"/>
    </source>
</evidence>
<dbReference type="GO" id="GO:0008270">
    <property type="term" value="F:zinc ion binding"/>
    <property type="evidence" value="ECO:0007669"/>
    <property type="project" value="UniProtKB-KW"/>
</dbReference>
<dbReference type="OrthoDB" id="265717at2759"/>
<evidence type="ECO:0000259" key="6">
    <source>
        <dbReference type="PROSITE" id="PS50865"/>
    </source>
</evidence>
<dbReference type="EMBL" id="NHTK01006092">
    <property type="protein sequence ID" value="PPQ64190.1"/>
    <property type="molecule type" value="Genomic_DNA"/>
</dbReference>
<feature type="compositionally biased region" description="Polar residues" evidence="5">
    <location>
        <begin position="12"/>
        <end position="21"/>
    </location>
</feature>
<dbReference type="STRING" id="181874.A0A409VED7"/>
<evidence type="ECO:0000313" key="7">
    <source>
        <dbReference type="EMBL" id="PPQ64190.1"/>
    </source>
</evidence>
<name>A0A409VED7_9AGAR</name>
<dbReference type="InParanoid" id="A0A409VED7"/>
<evidence type="ECO:0000256" key="2">
    <source>
        <dbReference type="ARBA" id="ARBA00022771"/>
    </source>
</evidence>
<dbReference type="PROSITE" id="PS50865">
    <property type="entry name" value="ZF_MYND_2"/>
    <property type="match status" value="1"/>
</dbReference>
<dbReference type="SUPFAM" id="SSF144232">
    <property type="entry name" value="HIT/MYND zinc finger-like"/>
    <property type="match status" value="1"/>
</dbReference>
<dbReference type="InterPro" id="IPR002893">
    <property type="entry name" value="Znf_MYND"/>
</dbReference>
<dbReference type="Gene3D" id="6.10.140.2220">
    <property type="match status" value="1"/>
</dbReference>
<keyword evidence="2 4" id="KW-0863">Zinc-finger</keyword>
<evidence type="ECO:0000256" key="4">
    <source>
        <dbReference type="PROSITE-ProRule" id="PRU00134"/>
    </source>
</evidence>
<feature type="domain" description="MYND-type" evidence="6">
    <location>
        <begin position="417"/>
        <end position="463"/>
    </location>
</feature>
<reference evidence="7 8" key="1">
    <citation type="journal article" date="2018" name="Evol. Lett.">
        <title>Horizontal gene cluster transfer increased hallucinogenic mushroom diversity.</title>
        <authorList>
            <person name="Reynolds H.T."/>
            <person name="Vijayakumar V."/>
            <person name="Gluck-Thaler E."/>
            <person name="Korotkin H.B."/>
            <person name="Matheny P.B."/>
            <person name="Slot J.C."/>
        </authorList>
    </citation>
    <scope>NUCLEOTIDE SEQUENCE [LARGE SCALE GENOMIC DNA]</scope>
    <source>
        <strain evidence="7 8">2629</strain>
    </source>
</reference>
<proteinExistence type="predicted"/>
<organism evidence="7 8">
    <name type="scientific">Panaeolus cyanescens</name>
    <dbReference type="NCBI Taxonomy" id="181874"/>
    <lineage>
        <taxon>Eukaryota</taxon>
        <taxon>Fungi</taxon>
        <taxon>Dikarya</taxon>
        <taxon>Basidiomycota</taxon>
        <taxon>Agaricomycotina</taxon>
        <taxon>Agaricomycetes</taxon>
        <taxon>Agaricomycetidae</taxon>
        <taxon>Agaricales</taxon>
        <taxon>Agaricineae</taxon>
        <taxon>Galeropsidaceae</taxon>
        <taxon>Panaeolus</taxon>
    </lineage>
</organism>
<evidence type="ECO:0000313" key="8">
    <source>
        <dbReference type="Proteomes" id="UP000284842"/>
    </source>
</evidence>
<protein>
    <recommendedName>
        <fullName evidence="6">MYND-type domain-containing protein</fullName>
    </recommendedName>
</protein>
<dbReference type="Proteomes" id="UP000284842">
    <property type="component" value="Unassembled WGS sequence"/>
</dbReference>
<gene>
    <name evidence="7" type="ORF">CVT24_008564</name>
</gene>
<feature type="region of interest" description="Disordered" evidence="5">
    <location>
        <begin position="1"/>
        <end position="21"/>
    </location>
</feature>